<dbReference type="AlphaFoldDB" id="A0AAD8VMH6"/>
<dbReference type="GO" id="GO:0008234">
    <property type="term" value="F:cysteine-type peptidase activity"/>
    <property type="evidence" value="ECO:0007669"/>
    <property type="project" value="InterPro"/>
</dbReference>
<keyword evidence="2" id="KW-0732">Signal</keyword>
<protein>
    <recommendedName>
        <fullName evidence="5">Peptidase C1A papain C-terminal domain-containing protein</fullName>
    </recommendedName>
</protein>
<sequence length="584" mass="64989">MTKEDARDTLMQPWQYMQNPPQYVGKDDRCFLAMVMWWTCPQYLKKHEEGKKKRAEMRGGSHIQGSIPLSHLQNEEDADPETGSAVWLNPQSETRCTSYVSKFKQKYANPEAEDFDPEVAVLAGEGLKHGRLWFGDGCVDRRRRRWQRRSGGPGAKGAHGAADSGVPAAADTMMQQMQQSSDDASAAGTEWLMSRRFDFSTGESSCSSTLLHAVDAATAHSAPGTPITVNNLNIIRSMNRGCGRDSFHDEGLVYVNEGDESGCCRPGHSPKDTPEDVSLRRAVLVWSVAAGLTATWYFLKKVPDSSEPEIHIRFEEYVPADEEIEENGIPDSLDWSELGCLPCTPRVISLFYQYFCGSCWAIATVKSVEWAYAIKYGRVFSLSVQQLVDCSSKYAYGDKRQYQGCFGGLLRYAFQYVTETGLTIEKAYPCFLWQGGCKLAGRPIAVRIDGFEEIPPTEDDFIMALQTGPIAVYLYANQYFGFFSGGKILELEDCPSSGPLLGNFHCVVLIGYGIDDDGGKFWKIQNTHGVLWGEDGYARLRRGVSDPHGVACMLMYHGYRPTEQSLSSNLEVPFYAAAGSDYEL</sequence>
<dbReference type="GO" id="GO:0006508">
    <property type="term" value="P:proteolysis"/>
    <property type="evidence" value="ECO:0007669"/>
    <property type="project" value="InterPro"/>
</dbReference>
<dbReference type="InterPro" id="IPR000169">
    <property type="entry name" value="Pept_cys_AS"/>
</dbReference>
<evidence type="ECO:0000256" key="4">
    <source>
        <dbReference type="SAM" id="MobiDB-lite"/>
    </source>
</evidence>
<dbReference type="InterPro" id="IPR039417">
    <property type="entry name" value="Peptidase_C1A_papain-like"/>
</dbReference>
<feature type="region of interest" description="Disordered" evidence="4">
    <location>
        <begin position="59"/>
        <end position="88"/>
    </location>
</feature>
<dbReference type="InterPro" id="IPR038765">
    <property type="entry name" value="Papain-like_cys_pep_sf"/>
</dbReference>
<dbReference type="InterPro" id="IPR025660">
    <property type="entry name" value="Pept_his_AS"/>
</dbReference>
<organism evidence="6 7">
    <name type="scientific">Lolium multiflorum</name>
    <name type="common">Italian ryegrass</name>
    <name type="synonym">Lolium perenne subsp. multiflorum</name>
    <dbReference type="NCBI Taxonomy" id="4521"/>
    <lineage>
        <taxon>Eukaryota</taxon>
        <taxon>Viridiplantae</taxon>
        <taxon>Streptophyta</taxon>
        <taxon>Embryophyta</taxon>
        <taxon>Tracheophyta</taxon>
        <taxon>Spermatophyta</taxon>
        <taxon>Magnoliopsida</taxon>
        <taxon>Liliopsida</taxon>
        <taxon>Poales</taxon>
        <taxon>Poaceae</taxon>
        <taxon>BOP clade</taxon>
        <taxon>Pooideae</taxon>
        <taxon>Poodae</taxon>
        <taxon>Poeae</taxon>
        <taxon>Poeae Chloroplast Group 2 (Poeae type)</taxon>
        <taxon>Loliodinae</taxon>
        <taxon>Loliinae</taxon>
        <taxon>Lolium</taxon>
    </lineage>
</organism>
<dbReference type="InterPro" id="IPR013128">
    <property type="entry name" value="Peptidase_C1A"/>
</dbReference>
<proteinExistence type="inferred from homology"/>
<accession>A0AAD8VMH6</accession>
<dbReference type="InterPro" id="IPR000668">
    <property type="entry name" value="Peptidase_C1A_C"/>
</dbReference>
<dbReference type="PROSITE" id="PS00139">
    <property type="entry name" value="THIOL_PROTEASE_CYS"/>
    <property type="match status" value="1"/>
</dbReference>
<dbReference type="SMART" id="SM00645">
    <property type="entry name" value="Pept_C1"/>
    <property type="match status" value="1"/>
</dbReference>
<dbReference type="Gene3D" id="3.90.70.10">
    <property type="entry name" value="Cysteine proteinases"/>
    <property type="match status" value="1"/>
</dbReference>
<dbReference type="Proteomes" id="UP001231189">
    <property type="component" value="Unassembled WGS sequence"/>
</dbReference>
<keyword evidence="7" id="KW-1185">Reference proteome</keyword>
<evidence type="ECO:0000313" key="6">
    <source>
        <dbReference type="EMBL" id="KAK1609903.1"/>
    </source>
</evidence>
<dbReference type="PANTHER" id="PTHR12411">
    <property type="entry name" value="CYSTEINE PROTEASE FAMILY C1-RELATED"/>
    <property type="match status" value="1"/>
</dbReference>
<dbReference type="Pfam" id="PF00112">
    <property type="entry name" value="Peptidase_C1"/>
    <property type="match status" value="1"/>
</dbReference>
<comment type="caution">
    <text evidence="6">The sequence shown here is derived from an EMBL/GenBank/DDBJ whole genome shotgun (WGS) entry which is preliminary data.</text>
</comment>
<comment type="similarity">
    <text evidence="1">Belongs to the peptidase C1 family.</text>
</comment>
<dbReference type="PROSITE" id="PS00639">
    <property type="entry name" value="THIOL_PROTEASE_HIS"/>
    <property type="match status" value="1"/>
</dbReference>
<evidence type="ECO:0000256" key="1">
    <source>
        <dbReference type="ARBA" id="ARBA00008455"/>
    </source>
</evidence>
<feature type="domain" description="Peptidase C1A papain C-terminal" evidence="5">
    <location>
        <begin position="329"/>
        <end position="562"/>
    </location>
</feature>
<feature type="region of interest" description="Disordered" evidence="4">
    <location>
        <begin position="145"/>
        <end position="165"/>
    </location>
</feature>
<dbReference type="SUPFAM" id="SSF54001">
    <property type="entry name" value="Cysteine proteinases"/>
    <property type="match status" value="1"/>
</dbReference>
<keyword evidence="3" id="KW-1015">Disulfide bond</keyword>
<evidence type="ECO:0000259" key="5">
    <source>
        <dbReference type="SMART" id="SM00645"/>
    </source>
</evidence>
<reference evidence="6" key="1">
    <citation type="submission" date="2023-07" db="EMBL/GenBank/DDBJ databases">
        <title>A chromosome-level genome assembly of Lolium multiflorum.</title>
        <authorList>
            <person name="Chen Y."/>
            <person name="Copetti D."/>
            <person name="Kolliker R."/>
            <person name="Studer B."/>
        </authorList>
    </citation>
    <scope>NUCLEOTIDE SEQUENCE</scope>
    <source>
        <strain evidence="6">02402/16</strain>
        <tissue evidence="6">Leaf</tissue>
    </source>
</reference>
<dbReference type="EMBL" id="JAUUTY010000007">
    <property type="protein sequence ID" value="KAK1609903.1"/>
    <property type="molecule type" value="Genomic_DNA"/>
</dbReference>
<dbReference type="CDD" id="cd02248">
    <property type="entry name" value="Peptidase_C1A"/>
    <property type="match status" value="1"/>
</dbReference>
<evidence type="ECO:0000313" key="7">
    <source>
        <dbReference type="Proteomes" id="UP001231189"/>
    </source>
</evidence>
<gene>
    <name evidence="6" type="ORF">QYE76_033576</name>
</gene>
<name>A0AAD8VMH6_LOLMU</name>
<evidence type="ECO:0000256" key="2">
    <source>
        <dbReference type="ARBA" id="ARBA00022729"/>
    </source>
</evidence>
<evidence type="ECO:0000256" key="3">
    <source>
        <dbReference type="ARBA" id="ARBA00023157"/>
    </source>
</evidence>